<comment type="caution">
    <text evidence="2">The sequence shown here is derived from an EMBL/GenBank/DDBJ whole genome shotgun (WGS) entry which is preliminary data.</text>
</comment>
<accession>A0A2K1E383</accession>
<evidence type="ECO:0000313" key="3">
    <source>
        <dbReference type="Proteomes" id="UP000236641"/>
    </source>
</evidence>
<keyword evidence="3" id="KW-1185">Reference proteome</keyword>
<keyword evidence="1" id="KW-0732">Signal</keyword>
<dbReference type="OrthoDB" id="1364277at2"/>
<dbReference type="RefSeq" id="WP_103050601.1">
    <property type="nucleotide sequence ID" value="NZ_POWF01000001.1"/>
</dbReference>
<sequence length="169" mass="19287">MKIKYVILYSFSLVFATITITQCSSSKAKAQQGIVKLEDKPSFVLGDVFFQKWVAGVQGGGSGYHLYLPVKENKKHVVFDSAFFRGLKAKLEQGKMGYIASFETALNRKPDLNMSGNKLDEYGNIFPYKLELTECVLSYIEKNEVKYFKVKNLIEKQAEYYPRVPPNEE</sequence>
<proteinExistence type="predicted"/>
<evidence type="ECO:0008006" key="4">
    <source>
        <dbReference type="Google" id="ProtNLM"/>
    </source>
</evidence>
<protein>
    <recommendedName>
        <fullName evidence="4">Lipoprotein</fullName>
    </recommendedName>
</protein>
<dbReference type="AlphaFoldDB" id="A0A2K1E383"/>
<feature type="chain" id="PRO_5014322622" description="Lipoprotein" evidence="1">
    <location>
        <begin position="17"/>
        <end position="169"/>
    </location>
</feature>
<evidence type="ECO:0000256" key="1">
    <source>
        <dbReference type="SAM" id="SignalP"/>
    </source>
</evidence>
<dbReference type="EMBL" id="POWF01000001">
    <property type="protein sequence ID" value="PNQ74748.1"/>
    <property type="molecule type" value="Genomic_DNA"/>
</dbReference>
<feature type="signal peptide" evidence="1">
    <location>
        <begin position="1"/>
        <end position="16"/>
    </location>
</feature>
<name>A0A2K1E383_9FLAO</name>
<organism evidence="2 3">
    <name type="scientific">Hanstruepera neustonica</name>
    <dbReference type="NCBI Taxonomy" id="1445657"/>
    <lineage>
        <taxon>Bacteria</taxon>
        <taxon>Pseudomonadati</taxon>
        <taxon>Bacteroidota</taxon>
        <taxon>Flavobacteriia</taxon>
        <taxon>Flavobacteriales</taxon>
        <taxon>Flavobacteriaceae</taxon>
        <taxon>Hanstruepera</taxon>
    </lineage>
</organism>
<reference evidence="2 3" key="1">
    <citation type="submission" date="2018-01" db="EMBL/GenBank/DDBJ databases">
        <title>The draft genome of Hanstruepera neustonica JCM19743.</title>
        <authorList>
            <person name="He R.-H."/>
            <person name="Du Z.-J."/>
        </authorList>
    </citation>
    <scope>NUCLEOTIDE SEQUENCE [LARGE SCALE GENOMIC DNA]</scope>
    <source>
        <strain evidence="2 3">JCM19743</strain>
    </source>
</reference>
<evidence type="ECO:0000313" key="2">
    <source>
        <dbReference type="EMBL" id="PNQ74748.1"/>
    </source>
</evidence>
<dbReference type="Proteomes" id="UP000236641">
    <property type="component" value="Unassembled WGS sequence"/>
</dbReference>
<gene>
    <name evidence="2" type="ORF">C1T31_00990</name>
</gene>